<gene>
    <name evidence="1" type="ORF">J437_LFUL000034</name>
</gene>
<dbReference type="PANTHER" id="PTHR39075">
    <property type="entry name" value="FI19908P1"/>
    <property type="match status" value="1"/>
</dbReference>
<reference evidence="1" key="2">
    <citation type="submission" date="2017-10" db="EMBL/GenBank/DDBJ databases">
        <title>Ladona fulva Genome sequencing and assembly.</title>
        <authorList>
            <person name="Murali S."/>
            <person name="Richards S."/>
            <person name="Bandaranaike D."/>
            <person name="Bellair M."/>
            <person name="Blankenburg K."/>
            <person name="Chao H."/>
            <person name="Dinh H."/>
            <person name="Doddapaneni H."/>
            <person name="Dugan-Rocha S."/>
            <person name="Elkadiri S."/>
            <person name="Gnanaolivu R."/>
            <person name="Hernandez B."/>
            <person name="Skinner E."/>
            <person name="Javaid M."/>
            <person name="Lee S."/>
            <person name="Li M."/>
            <person name="Ming W."/>
            <person name="Munidasa M."/>
            <person name="Muniz J."/>
            <person name="Nguyen L."/>
            <person name="Hughes D."/>
            <person name="Osuji N."/>
            <person name="Pu L.-L."/>
            <person name="Puazo M."/>
            <person name="Qu C."/>
            <person name="Quiroz J."/>
            <person name="Raj R."/>
            <person name="Weissenberger G."/>
            <person name="Xin Y."/>
            <person name="Zou X."/>
            <person name="Han Y."/>
            <person name="Worley K."/>
            <person name="Muzny D."/>
            <person name="Gibbs R."/>
        </authorList>
    </citation>
    <scope>NUCLEOTIDE SEQUENCE</scope>
    <source>
        <strain evidence="1">Sampled in the wild</strain>
    </source>
</reference>
<organism evidence="1 2">
    <name type="scientific">Ladona fulva</name>
    <name type="common">Scarce chaser dragonfly</name>
    <name type="synonym">Libellula fulva</name>
    <dbReference type="NCBI Taxonomy" id="123851"/>
    <lineage>
        <taxon>Eukaryota</taxon>
        <taxon>Metazoa</taxon>
        <taxon>Ecdysozoa</taxon>
        <taxon>Arthropoda</taxon>
        <taxon>Hexapoda</taxon>
        <taxon>Insecta</taxon>
        <taxon>Pterygota</taxon>
        <taxon>Palaeoptera</taxon>
        <taxon>Odonata</taxon>
        <taxon>Epiprocta</taxon>
        <taxon>Anisoptera</taxon>
        <taxon>Libelluloidea</taxon>
        <taxon>Libellulidae</taxon>
        <taxon>Ladona</taxon>
    </lineage>
</organism>
<evidence type="ECO:0000313" key="2">
    <source>
        <dbReference type="Proteomes" id="UP000792457"/>
    </source>
</evidence>
<dbReference type="PANTHER" id="PTHR39075:SF1">
    <property type="entry name" value="FI19908P1"/>
    <property type="match status" value="1"/>
</dbReference>
<dbReference type="GO" id="GO:0005615">
    <property type="term" value="C:extracellular space"/>
    <property type="evidence" value="ECO:0007669"/>
    <property type="project" value="TreeGrafter"/>
</dbReference>
<comment type="caution">
    <text evidence="1">The sequence shown here is derived from an EMBL/GenBank/DDBJ whole genome shotgun (WGS) entry which is preliminary data.</text>
</comment>
<dbReference type="EMBL" id="KZ308222">
    <property type="protein sequence ID" value="KAG8225056.1"/>
    <property type="molecule type" value="Genomic_DNA"/>
</dbReference>
<reference evidence="1" key="1">
    <citation type="submission" date="2013-04" db="EMBL/GenBank/DDBJ databases">
        <authorList>
            <person name="Qu J."/>
            <person name="Murali S.C."/>
            <person name="Bandaranaike D."/>
            <person name="Bellair M."/>
            <person name="Blankenburg K."/>
            <person name="Chao H."/>
            <person name="Dinh H."/>
            <person name="Doddapaneni H."/>
            <person name="Downs B."/>
            <person name="Dugan-Rocha S."/>
            <person name="Elkadiri S."/>
            <person name="Gnanaolivu R.D."/>
            <person name="Hernandez B."/>
            <person name="Javaid M."/>
            <person name="Jayaseelan J.C."/>
            <person name="Lee S."/>
            <person name="Li M."/>
            <person name="Ming W."/>
            <person name="Munidasa M."/>
            <person name="Muniz J."/>
            <person name="Nguyen L."/>
            <person name="Ongeri F."/>
            <person name="Osuji N."/>
            <person name="Pu L.-L."/>
            <person name="Puazo M."/>
            <person name="Qu C."/>
            <person name="Quiroz J."/>
            <person name="Raj R."/>
            <person name="Weissenberger G."/>
            <person name="Xin Y."/>
            <person name="Zou X."/>
            <person name="Han Y."/>
            <person name="Richards S."/>
            <person name="Worley K."/>
            <person name="Muzny D."/>
            <person name="Gibbs R."/>
        </authorList>
    </citation>
    <scope>NUCLEOTIDE SEQUENCE</scope>
    <source>
        <strain evidence="1">Sampled in the wild</strain>
    </source>
</reference>
<dbReference type="AlphaFoldDB" id="A0A8K0JZD8"/>
<dbReference type="Proteomes" id="UP000792457">
    <property type="component" value="Unassembled WGS sequence"/>
</dbReference>
<proteinExistence type="predicted"/>
<keyword evidence="2" id="KW-1185">Reference proteome</keyword>
<evidence type="ECO:0000313" key="1">
    <source>
        <dbReference type="EMBL" id="KAG8225056.1"/>
    </source>
</evidence>
<protein>
    <submittedName>
        <fullName evidence="1">Uncharacterized protein</fullName>
    </submittedName>
</protein>
<dbReference type="OrthoDB" id="6287170at2759"/>
<name>A0A8K0JZD8_LADFU</name>
<sequence length="370" mass="41237">MENFSLKARMPIRPRSIFINNKYNGSSQEKNFQSRNEFSKYYEKPPLEKSLGVFLRQSSSSSSALNAAVPLWMKPRSKSAGRIHPLPYYSSEETIGYPENWKELEEVGWGSSALPNANGCGFPVGILCTSRGILSLALSENIHLDMTVERSIRIVNYQSNIVLAISGSGSASALRHPNGCVYQYGSRAEIVAHDPLGNHKYAKMWYKGVSFTCERCALVYLVDSAGTRTTTDTFSNLSCVDFSIPVFYEGTERGSFSRQAAMVALQDSHYWLSENGVQNWVVCNVRISLTPDGLVRVARNSNKYLLKLSESSGNASLTTPYLHCTASMGKTSHLFVRRGERRMHFDGSIFIVRNAGHSAGFDEKNQLKVY</sequence>
<accession>A0A8K0JZD8</accession>